<organism evidence="1">
    <name type="scientific">marine sediment metagenome</name>
    <dbReference type="NCBI Taxonomy" id="412755"/>
    <lineage>
        <taxon>unclassified sequences</taxon>
        <taxon>metagenomes</taxon>
        <taxon>ecological metagenomes</taxon>
    </lineage>
</organism>
<dbReference type="EMBL" id="LAZR01010364">
    <property type="protein sequence ID" value="KKM67345.1"/>
    <property type="molecule type" value="Genomic_DNA"/>
</dbReference>
<sequence length="131" mass="15585">MGIIKNLILKIFIKHLLSLFRTRIFTDNITIMVYRLWRKRSKSEICILKSKYKLPIPHTRNHTYLLDEGRNPSHCMDISYTYRACDRVSYTLQGHYHHKRVLGIVSTPGSRGHIFYIHPSSFLLIRQLPLY</sequence>
<dbReference type="AlphaFoldDB" id="A0A0F9LSL8"/>
<comment type="caution">
    <text evidence="1">The sequence shown here is derived from an EMBL/GenBank/DDBJ whole genome shotgun (WGS) entry which is preliminary data.</text>
</comment>
<protein>
    <submittedName>
        <fullName evidence="1">Uncharacterized protein</fullName>
    </submittedName>
</protein>
<proteinExistence type="predicted"/>
<evidence type="ECO:0000313" key="1">
    <source>
        <dbReference type="EMBL" id="KKM67345.1"/>
    </source>
</evidence>
<reference evidence="1" key="1">
    <citation type="journal article" date="2015" name="Nature">
        <title>Complex archaea that bridge the gap between prokaryotes and eukaryotes.</title>
        <authorList>
            <person name="Spang A."/>
            <person name="Saw J.H."/>
            <person name="Jorgensen S.L."/>
            <person name="Zaremba-Niedzwiedzka K."/>
            <person name="Martijn J."/>
            <person name="Lind A.E."/>
            <person name="van Eijk R."/>
            <person name="Schleper C."/>
            <person name="Guy L."/>
            <person name="Ettema T.J."/>
        </authorList>
    </citation>
    <scope>NUCLEOTIDE SEQUENCE</scope>
</reference>
<gene>
    <name evidence="1" type="ORF">LCGC14_1472080</name>
</gene>
<accession>A0A0F9LSL8</accession>
<name>A0A0F9LSL8_9ZZZZ</name>